<comment type="caution">
    <text evidence="1">The sequence shown here is derived from an EMBL/GenBank/DDBJ whole genome shotgun (WGS) entry which is preliminary data.</text>
</comment>
<name>A0AAW2FYX2_9HYME</name>
<dbReference type="AlphaFoldDB" id="A0AAW2FYX2"/>
<proteinExistence type="predicted"/>
<protein>
    <submittedName>
        <fullName evidence="1">Uncharacterized protein</fullName>
    </submittedName>
</protein>
<evidence type="ECO:0000313" key="2">
    <source>
        <dbReference type="Proteomes" id="UP001430953"/>
    </source>
</evidence>
<keyword evidence="2" id="KW-1185">Reference proteome</keyword>
<organism evidence="1 2">
    <name type="scientific">Cardiocondyla obscurior</name>
    <dbReference type="NCBI Taxonomy" id="286306"/>
    <lineage>
        <taxon>Eukaryota</taxon>
        <taxon>Metazoa</taxon>
        <taxon>Ecdysozoa</taxon>
        <taxon>Arthropoda</taxon>
        <taxon>Hexapoda</taxon>
        <taxon>Insecta</taxon>
        <taxon>Pterygota</taxon>
        <taxon>Neoptera</taxon>
        <taxon>Endopterygota</taxon>
        <taxon>Hymenoptera</taxon>
        <taxon>Apocrita</taxon>
        <taxon>Aculeata</taxon>
        <taxon>Formicoidea</taxon>
        <taxon>Formicidae</taxon>
        <taxon>Myrmicinae</taxon>
        <taxon>Cardiocondyla</taxon>
    </lineage>
</organism>
<sequence length="89" mass="10074">MMQTAMFVKRWHNAVFQHGSHPKTSISTEASSRENLKTRIMNLHKGAILGLQSKETAGTFTCKLLRLHLTLANTIGSDSWQMFDQVTQK</sequence>
<reference evidence="1 2" key="1">
    <citation type="submission" date="2023-03" db="EMBL/GenBank/DDBJ databases">
        <title>High recombination rates correlate with genetic variation in Cardiocondyla obscurior ants.</title>
        <authorList>
            <person name="Errbii M."/>
        </authorList>
    </citation>
    <scope>NUCLEOTIDE SEQUENCE [LARGE SCALE GENOMIC DNA]</scope>
    <source>
        <strain evidence="1">Alpha-2009</strain>
        <tissue evidence="1">Whole body</tissue>
    </source>
</reference>
<gene>
    <name evidence="1" type="ORF">PUN28_008252</name>
</gene>
<accession>A0AAW2FYX2</accession>
<dbReference type="Proteomes" id="UP001430953">
    <property type="component" value="Unassembled WGS sequence"/>
</dbReference>
<evidence type="ECO:0000313" key="1">
    <source>
        <dbReference type="EMBL" id="KAL0120425.1"/>
    </source>
</evidence>
<dbReference type="EMBL" id="JADYXP020000007">
    <property type="protein sequence ID" value="KAL0120425.1"/>
    <property type="molecule type" value="Genomic_DNA"/>
</dbReference>